<evidence type="ECO:0000256" key="6">
    <source>
        <dbReference type="SAM" id="MobiDB-lite"/>
    </source>
</evidence>
<protein>
    <recommendedName>
        <fullName evidence="7">C3H1-type domain-containing protein</fullName>
    </recommendedName>
</protein>
<keyword evidence="2 5" id="KW-0863">Zinc-finger</keyword>
<feature type="zinc finger region" description="C3H1-type" evidence="5">
    <location>
        <begin position="56"/>
        <end position="84"/>
    </location>
</feature>
<evidence type="ECO:0000313" key="8">
    <source>
        <dbReference type="EMBL" id="KAL3509943.1"/>
    </source>
</evidence>
<dbReference type="PANTHER" id="PTHR12506">
    <property type="entry name" value="PROTEIN PHOSPHATASE RELATED"/>
    <property type="match status" value="1"/>
</dbReference>
<dbReference type="GO" id="GO:0003729">
    <property type="term" value="F:mRNA binding"/>
    <property type="evidence" value="ECO:0007669"/>
    <property type="project" value="UniProtKB-ARBA"/>
</dbReference>
<keyword evidence="9" id="KW-1185">Reference proteome</keyword>
<dbReference type="Gene3D" id="2.30.30.1190">
    <property type="match status" value="1"/>
</dbReference>
<feature type="zinc finger region" description="C3H1-type" evidence="5">
    <location>
        <begin position="321"/>
        <end position="349"/>
    </location>
</feature>
<feature type="domain" description="C3H1-type" evidence="7">
    <location>
        <begin position="98"/>
        <end position="126"/>
    </location>
</feature>
<feature type="zinc finger region" description="C3H1-type" evidence="5">
    <location>
        <begin position="98"/>
        <end position="126"/>
    </location>
</feature>
<feature type="domain" description="C3H1-type" evidence="7">
    <location>
        <begin position="56"/>
        <end position="84"/>
    </location>
</feature>
<evidence type="ECO:0000256" key="5">
    <source>
        <dbReference type="PROSITE-ProRule" id="PRU00723"/>
    </source>
</evidence>
<dbReference type="SMART" id="SM00356">
    <property type="entry name" value="ZnF_C3H1"/>
    <property type="match status" value="5"/>
</dbReference>
<evidence type="ECO:0000256" key="2">
    <source>
        <dbReference type="ARBA" id="ARBA00022771"/>
    </source>
</evidence>
<gene>
    <name evidence="8" type="ORF">ACH5RR_029344</name>
</gene>
<dbReference type="Proteomes" id="UP001630127">
    <property type="component" value="Unassembled WGS sequence"/>
</dbReference>
<dbReference type="SUPFAM" id="SSF90229">
    <property type="entry name" value="CCCH zinc finger"/>
    <property type="match status" value="5"/>
</dbReference>
<keyword evidence="1 5" id="KW-0479">Metal-binding</keyword>
<sequence>MMKKMNTEVQKNGGLSNSSNLSAEKERVEEAMGELKIEGSDTDNGGAVAEADYPYRPGEPDCIHYLRTGTCAYGSRCRFSHPPYSGQDFQNSGELPERDGQPECKYYLKTGTCKYGSTCRYHHPQDRHSLGQVLLNIWGLPMRKDEKPCPYYMRTNTCKFGVMCKFDHPQPSTMGNGLPVMGAAYGSHALSFMPTSGVPYVGEVSEISIPNTNYVTNVSLQVPQTYMPVLLSPSHGWNTYLATMGQPSITNSLGGLASNGQMHRLSTSLSNLPDRTDQPECRDFVNTGSCKYGLDCKYHHPRNKIAPLPSNSLGPLGLPLRPGQAVCSYYGQYGLCKYGPMCKFDHPLAGYLYNHNSGIPSLLYDPSILPYQWNSLTVHSVETPPSKSSKLPDLVKKAEVPKKGQNSTTGKFEDLHINTLPNSSQRSLEVPQDESD</sequence>
<feature type="zinc finger region" description="C3H1-type" evidence="5">
    <location>
        <begin position="275"/>
        <end position="303"/>
    </location>
</feature>
<feature type="domain" description="C3H1-type" evidence="7">
    <location>
        <begin position="321"/>
        <end position="349"/>
    </location>
</feature>
<feature type="domain" description="C3H1-type" evidence="7">
    <location>
        <begin position="143"/>
        <end position="171"/>
    </location>
</feature>
<evidence type="ECO:0000259" key="7">
    <source>
        <dbReference type="PROSITE" id="PS50103"/>
    </source>
</evidence>
<accession>A0ABD2YWL2</accession>
<keyword evidence="3 5" id="KW-0862">Zinc</keyword>
<dbReference type="InterPro" id="IPR036855">
    <property type="entry name" value="Znf_CCCH_sf"/>
</dbReference>
<dbReference type="EMBL" id="JBJUIK010000012">
    <property type="protein sequence ID" value="KAL3509943.1"/>
    <property type="molecule type" value="Genomic_DNA"/>
</dbReference>
<feature type="region of interest" description="Disordered" evidence="6">
    <location>
        <begin position="1"/>
        <end position="47"/>
    </location>
</feature>
<proteinExistence type="predicted"/>
<dbReference type="PANTHER" id="PTHR12506:SF50">
    <property type="entry name" value="ZINC FINGER CCCH DOMAIN-CONTAINING PROTEIN 26"/>
    <property type="match status" value="1"/>
</dbReference>
<evidence type="ECO:0000256" key="4">
    <source>
        <dbReference type="ARBA" id="ARBA00023125"/>
    </source>
</evidence>
<feature type="compositionally biased region" description="Basic and acidic residues" evidence="6">
    <location>
        <begin position="393"/>
        <end position="402"/>
    </location>
</feature>
<feature type="zinc finger region" description="C3H1-type" evidence="5">
    <location>
        <begin position="143"/>
        <end position="171"/>
    </location>
</feature>
<feature type="region of interest" description="Disordered" evidence="6">
    <location>
        <begin position="382"/>
        <end position="436"/>
    </location>
</feature>
<evidence type="ECO:0000313" key="9">
    <source>
        <dbReference type="Proteomes" id="UP001630127"/>
    </source>
</evidence>
<keyword evidence="4" id="KW-0238">DNA-binding</keyword>
<dbReference type="AlphaFoldDB" id="A0ABD2YWL2"/>
<organism evidence="8 9">
    <name type="scientific">Cinchona calisaya</name>
    <dbReference type="NCBI Taxonomy" id="153742"/>
    <lineage>
        <taxon>Eukaryota</taxon>
        <taxon>Viridiplantae</taxon>
        <taxon>Streptophyta</taxon>
        <taxon>Embryophyta</taxon>
        <taxon>Tracheophyta</taxon>
        <taxon>Spermatophyta</taxon>
        <taxon>Magnoliopsida</taxon>
        <taxon>eudicotyledons</taxon>
        <taxon>Gunneridae</taxon>
        <taxon>Pentapetalae</taxon>
        <taxon>asterids</taxon>
        <taxon>lamiids</taxon>
        <taxon>Gentianales</taxon>
        <taxon>Rubiaceae</taxon>
        <taxon>Cinchonoideae</taxon>
        <taxon>Cinchoneae</taxon>
        <taxon>Cinchona</taxon>
    </lineage>
</organism>
<feature type="domain" description="C3H1-type" evidence="7">
    <location>
        <begin position="275"/>
        <end position="303"/>
    </location>
</feature>
<feature type="compositionally biased region" description="Basic and acidic residues" evidence="6">
    <location>
        <begin position="23"/>
        <end position="39"/>
    </location>
</feature>
<evidence type="ECO:0000256" key="1">
    <source>
        <dbReference type="ARBA" id="ARBA00022723"/>
    </source>
</evidence>
<dbReference type="PROSITE" id="PS50103">
    <property type="entry name" value="ZF_C3H1"/>
    <property type="match status" value="5"/>
</dbReference>
<evidence type="ECO:0000256" key="3">
    <source>
        <dbReference type="ARBA" id="ARBA00022833"/>
    </source>
</evidence>
<dbReference type="GO" id="GO:0008270">
    <property type="term" value="F:zinc ion binding"/>
    <property type="evidence" value="ECO:0007669"/>
    <property type="project" value="UniProtKB-KW"/>
</dbReference>
<dbReference type="GO" id="GO:0003677">
    <property type="term" value="F:DNA binding"/>
    <property type="evidence" value="ECO:0007669"/>
    <property type="project" value="UniProtKB-KW"/>
</dbReference>
<dbReference type="InterPro" id="IPR000571">
    <property type="entry name" value="Znf_CCCH"/>
</dbReference>
<dbReference type="Gene3D" id="4.10.1000.10">
    <property type="entry name" value="Zinc finger, CCCH-type"/>
    <property type="match status" value="2"/>
</dbReference>
<feature type="compositionally biased region" description="Low complexity" evidence="6">
    <location>
        <begin position="12"/>
        <end position="22"/>
    </location>
</feature>
<comment type="caution">
    <text evidence="8">The sequence shown here is derived from an EMBL/GenBank/DDBJ whole genome shotgun (WGS) entry which is preliminary data.</text>
</comment>
<name>A0ABD2YWL2_9GENT</name>
<dbReference type="Pfam" id="PF00642">
    <property type="entry name" value="zf-CCCH"/>
    <property type="match status" value="5"/>
</dbReference>
<dbReference type="InterPro" id="IPR050974">
    <property type="entry name" value="Plant_ZF_CCCH"/>
</dbReference>
<reference evidence="8 9" key="1">
    <citation type="submission" date="2024-11" db="EMBL/GenBank/DDBJ databases">
        <title>A near-complete genome assembly of Cinchona calisaya.</title>
        <authorList>
            <person name="Lian D.C."/>
            <person name="Zhao X.W."/>
            <person name="Wei L."/>
        </authorList>
    </citation>
    <scope>NUCLEOTIDE SEQUENCE [LARGE SCALE GENOMIC DNA]</scope>
    <source>
        <tissue evidence="8">Nenye</tissue>
    </source>
</reference>